<reference evidence="2" key="1">
    <citation type="submission" date="2016-11" db="EMBL/GenBank/DDBJ databases">
        <authorList>
            <person name="Varghese N."/>
            <person name="Submissions S."/>
        </authorList>
    </citation>
    <scope>NUCLEOTIDE SEQUENCE [LARGE SCALE GENOMIC DNA]</scope>
    <source>
        <strain evidence="2">DSM 26884</strain>
    </source>
</reference>
<name>A0A1M6LP61_9BACE</name>
<protein>
    <submittedName>
        <fullName evidence="1">Uncharacterized protein</fullName>
    </submittedName>
</protein>
<dbReference type="AlphaFoldDB" id="A0A1M6LP61"/>
<proteinExistence type="predicted"/>
<evidence type="ECO:0000313" key="2">
    <source>
        <dbReference type="Proteomes" id="UP000184192"/>
    </source>
</evidence>
<accession>A0A1M6LP61</accession>
<dbReference type="GeneID" id="92714751"/>
<dbReference type="RefSeq" id="WP_073315043.1">
    <property type="nucleotide sequence ID" value="NZ_FQZN01000052.1"/>
</dbReference>
<dbReference type="eggNOG" id="ENOG5034BR3">
    <property type="taxonomic scope" value="Bacteria"/>
</dbReference>
<organism evidence="1 2">
    <name type="scientific">Bacteroides stercorirosoris</name>
    <dbReference type="NCBI Taxonomy" id="871324"/>
    <lineage>
        <taxon>Bacteria</taxon>
        <taxon>Pseudomonadati</taxon>
        <taxon>Bacteroidota</taxon>
        <taxon>Bacteroidia</taxon>
        <taxon>Bacteroidales</taxon>
        <taxon>Bacteroidaceae</taxon>
        <taxon>Bacteroides</taxon>
    </lineage>
</organism>
<keyword evidence="2" id="KW-1185">Reference proteome</keyword>
<dbReference type="EMBL" id="FQZN01000052">
    <property type="protein sequence ID" value="SHJ72979.1"/>
    <property type="molecule type" value="Genomic_DNA"/>
</dbReference>
<sequence length="372" mass="41185">MGRKINFSVLATVTVALLSSCTNNDVYDPSKEGDLKKAQYEEAFINKYGTISPVQDWGFGENLTTRGANTNSNQWKDFTEVPEAITPAEKEKVTEWFKANKNPTSIAINWSDFFVQHVSSSHSNMDQLRAVLPNGSEEHVNNFNASDGSIMLMQKSGTSKFGYFNSMDGKTHYEYTIQYIDGAYYVGFDFEANGQNSNQQEAADGYYSDWILKITPAKYTSARRVMAEDLGAIGDFDFNDVVFDAAIVNGDAVITLLAAGGTLPLYIGGESAEYEVHNLFGVSTSTMVNTAGGKHQNMPPIMFRLTGYANKTIIDIPITVNGITLKAETGKAPGKLSVPTTVDWANESQAIDNRYPKFKDYVNNPDIKWWEE</sequence>
<dbReference type="PROSITE" id="PS51257">
    <property type="entry name" value="PROKAR_LIPOPROTEIN"/>
    <property type="match status" value="1"/>
</dbReference>
<gene>
    <name evidence="1" type="ORF">SAMN05444350_15222</name>
</gene>
<dbReference type="Proteomes" id="UP000184192">
    <property type="component" value="Unassembled WGS sequence"/>
</dbReference>
<evidence type="ECO:0000313" key="1">
    <source>
        <dbReference type="EMBL" id="SHJ72979.1"/>
    </source>
</evidence>